<evidence type="ECO:0008006" key="4">
    <source>
        <dbReference type="Google" id="ProtNLM"/>
    </source>
</evidence>
<feature type="region of interest" description="Disordered" evidence="1">
    <location>
        <begin position="1"/>
        <end position="85"/>
    </location>
</feature>
<evidence type="ECO:0000256" key="1">
    <source>
        <dbReference type="SAM" id="MobiDB-lite"/>
    </source>
</evidence>
<protein>
    <recommendedName>
        <fullName evidence="4">DUF5666 domain-containing protein</fullName>
    </recommendedName>
</protein>
<keyword evidence="3" id="KW-1185">Reference proteome</keyword>
<accession>A0ABS3W675</accession>
<dbReference type="EMBL" id="JAGGDJ010000003">
    <property type="protein sequence ID" value="MBO7743809.1"/>
    <property type="molecule type" value="Genomic_DNA"/>
</dbReference>
<name>A0ABS3W675_9BACL</name>
<sequence>MPSFGGGRGGQRPQGGDGAQVQGGQGGGQRGNWQGGGKANGDGAQGQTAGGQAGNGQGAAAGGQGQGQGQGQGRAGGGRFGGGGFMNAMKFEDAQTTVPVNADTRIVKFGRGQNGMTTDALKATDLQAGDVLMVWLGADNKTAGYIRLQFNPADMGNAGKAGNGQ</sequence>
<proteinExistence type="predicted"/>
<comment type="caution">
    <text evidence="2">The sequence shown here is derived from an EMBL/GenBank/DDBJ whole genome shotgun (WGS) entry which is preliminary data.</text>
</comment>
<reference evidence="2 3" key="1">
    <citation type="submission" date="2021-03" db="EMBL/GenBank/DDBJ databases">
        <title>Paenibacillus artemisicola MWE-103 whole genome sequence.</title>
        <authorList>
            <person name="Ham Y.J."/>
        </authorList>
    </citation>
    <scope>NUCLEOTIDE SEQUENCE [LARGE SCALE GENOMIC DNA]</scope>
    <source>
        <strain evidence="2 3">MWE-103</strain>
    </source>
</reference>
<organism evidence="2 3">
    <name type="scientific">Paenibacillus artemisiicola</name>
    <dbReference type="NCBI Taxonomy" id="1172618"/>
    <lineage>
        <taxon>Bacteria</taxon>
        <taxon>Bacillati</taxon>
        <taxon>Bacillota</taxon>
        <taxon>Bacilli</taxon>
        <taxon>Bacillales</taxon>
        <taxon>Paenibacillaceae</taxon>
        <taxon>Paenibacillus</taxon>
    </lineage>
</organism>
<gene>
    <name evidence="2" type="ORF">I8J29_06355</name>
</gene>
<dbReference type="RefSeq" id="WP_208846841.1">
    <property type="nucleotide sequence ID" value="NZ_JAGGDJ010000003.1"/>
</dbReference>
<dbReference type="Proteomes" id="UP000670947">
    <property type="component" value="Unassembled WGS sequence"/>
</dbReference>
<evidence type="ECO:0000313" key="2">
    <source>
        <dbReference type="EMBL" id="MBO7743809.1"/>
    </source>
</evidence>
<evidence type="ECO:0000313" key="3">
    <source>
        <dbReference type="Proteomes" id="UP000670947"/>
    </source>
</evidence>